<keyword evidence="3" id="KW-1185">Reference proteome</keyword>
<reference evidence="2 3" key="1">
    <citation type="journal article" date="2012" name="Science">
        <title>The Paleozoic origin of enzymatic lignin decomposition reconstructed from 31 fungal genomes.</title>
        <authorList>
            <person name="Floudas D."/>
            <person name="Binder M."/>
            <person name="Riley R."/>
            <person name="Barry K."/>
            <person name="Blanchette R.A."/>
            <person name="Henrissat B."/>
            <person name="Martinez A.T."/>
            <person name="Otillar R."/>
            <person name="Spatafora J.W."/>
            <person name="Yadav J.S."/>
            <person name="Aerts A."/>
            <person name="Benoit I."/>
            <person name="Boyd A."/>
            <person name="Carlson A."/>
            <person name="Copeland A."/>
            <person name="Coutinho P.M."/>
            <person name="de Vries R.P."/>
            <person name="Ferreira P."/>
            <person name="Findley K."/>
            <person name="Foster B."/>
            <person name="Gaskell J."/>
            <person name="Glotzer D."/>
            <person name="Gorecki P."/>
            <person name="Heitman J."/>
            <person name="Hesse C."/>
            <person name="Hori C."/>
            <person name="Igarashi K."/>
            <person name="Jurgens J.A."/>
            <person name="Kallen N."/>
            <person name="Kersten P."/>
            <person name="Kohler A."/>
            <person name="Kuees U."/>
            <person name="Kumar T.K.A."/>
            <person name="Kuo A."/>
            <person name="LaButti K."/>
            <person name="Larrondo L.F."/>
            <person name="Lindquist E."/>
            <person name="Ling A."/>
            <person name="Lombard V."/>
            <person name="Lucas S."/>
            <person name="Lundell T."/>
            <person name="Martin R."/>
            <person name="McLaughlin D.J."/>
            <person name="Morgenstern I."/>
            <person name="Morin E."/>
            <person name="Murat C."/>
            <person name="Nagy L.G."/>
            <person name="Nolan M."/>
            <person name="Ohm R.A."/>
            <person name="Patyshakuliyeva A."/>
            <person name="Rokas A."/>
            <person name="Ruiz-Duenas F.J."/>
            <person name="Sabat G."/>
            <person name="Salamov A."/>
            <person name="Samejima M."/>
            <person name="Schmutz J."/>
            <person name="Slot J.C."/>
            <person name="St John F."/>
            <person name="Stenlid J."/>
            <person name="Sun H."/>
            <person name="Sun S."/>
            <person name="Syed K."/>
            <person name="Tsang A."/>
            <person name="Wiebenga A."/>
            <person name="Young D."/>
            <person name="Pisabarro A."/>
            <person name="Eastwood D.C."/>
            <person name="Martin F."/>
            <person name="Cullen D."/>
            <person name="Grigoriev I.V."/>
            <person name="Hibbett D.S."/>
        </authorList>
    </citation>
    <scope>NUCLEOTIDE SEQUENCE [LARGE SCALE GENOMIC DNA]</scope>
    <source>
        <strain evidence="2 3">ATCC 11539</strain>
    </source>
</reference>
<sequence length="315" mass="35737">MNLIASPSRSSGLEKDGDTLKDFKVQEDYREFIQGKLDNYLKDYPFEGDDSSKAIEEDRKREVQQNLLILFRKLREGISSSARKDDFALEVYETSLVLAILFSTPLQATTTLSYLLPGLYYTSSSETLKQSGRLLVTLISLLHHMVAAHPSQRTFHQHLSSIPPAFLPRGSDSYRWITSVASSIRTNNYARFEILTRSRPEDASTPSPEPETQSSVRQLDLGLADRAIVTLLDSLRVKARARTWLILRTAYRELWCEPGYDTSQWLERTLALRSVRHPGGDAADACAWLEDREKEGDARKKDGTDIGWVLVKPKQ</sequence>
<feature type="region of interest" description="Disordered" evidence="1">
    <location>
        <begin position="197"/>
        <end position="216"/>
    </location>
</feature>
<dbReference type="RefSeq" id="XP_007870521.1">
    <property type="nucleotide sequence ID" value="XM_007872330.1"/>
</dbReference>
<dbReference type="STRING" id="670483.S7RF23"/>
<dbReference type="OrthoDB" id="2100128at2759"/>
<evidence type="ECO:0000313" key="3">
    <source>
        <dbReference type="Proteomes" id="UP000030669"/>
    </source>
</evidence>
<evidence type="ECO:0000256" key="1">
    <source>
        <dbReference type="SAM" id="MobiDB-lite"/>
    </source>
</evidence>
<dbReference type="EMBL" id="KB469312">
    <property type="protein sequence ID" value="EPQ51084.1"/>
    <property type="molecule type" value="Genomic_DNA"/>
</dbReference>
<dbReference type="Proteomes" id="UP000030669">
    <property type="component" value="Unassembled WGS sequence"/>
</dbReference>
<accession>S7RF23</accession>
<dbReference type="PANTHER" id="PTHR39398:SF1">
    <property type="entry name" value="CSN8_PSMD8_EIF3K DOMAIN-CONTAINING PROTEIN"/>
    <property type="match status" value="1"/>
</dbReference>
<evidence type="ECO:0000313" key="2">
    <source>
        <dbReference type="EMBL" id="EPQ51084.1"/>
    </source>
</evidence>
<dbReference type="PANTHER" id="PTHR39398">
    <property type="entry name" value="YALI0F14311P"/>
    <property type="match status" value="1"/>
</dbReference>
<feature type="compositionally biased region" description="Low complexity" evidence="1">
    <location>
        <begin position="204"/>
        <end position="215"/>
    </location>
</feature>
<dbReference type="KEGG" id="gtr:GLOTRDRAFT_133406"/>
<proteinExistence type="predicted"/>
<dbReference type="AlphaFoldDB" id="S7RF23"/>
<dbReference type="GeneID" id="19302722"/>
<dbReference type="OMA" id="FKVQEEY"/>
<name>S7RF23_GLOTA</name>
<dbReference type="HOGENOM" id="CLU_042182_1_0_1"/>
<organism evidence="2 3">
    <name type="scientific">Gloeophyllum trabeum (strain ATCC 11539 / FP-39264 / Madison 617)</name>
    <name type="common">Brown rot fungus</name>
    <dbReference type="NCBI Taxonomy" id="670483"/>
    <lineage>
        <taxon>Eukaryota</taxon>
        <taxon>Fungi</taxon>
        <taxon>Dikarya</taxon>
        <taxon>Basidiomycota</taxon>
        <taxon>Agaricomycotina</taxon>
        <taxon>Agaricomycetes</taxon>
        <taxon>Gloeophyllales</taxon>
        <taxon>Gloeophyllaceae</taxon>
        <taxon>Gloeophyllum</taxon>
    </lineage>
</organism>
<gene>
    <name evidence="2" type="ORF">GLOTRDRAFT_133406</name>
</gene>
<protein>
    <submittedName>
        <fullName evidence="2">Uncharacterized protein</fullName>
    </submittedName>
</protein>
<dbReference type="eggNOG" id="ENOG502SBJ3">
    <property type="taxonomic scope" value="Eukaryota"/>
</dbReference>